<accession>A0A1Y2G8T9</accession>
<evidence type="ECO:0000256" key="2">
    <source>
        <dbReference type="SAM" id="Phobius"/>
    </source>
</evidence>
<reference evidence="3 4" key="1">
    <citation type="submission" date="2016-07" db="EMBL/GenBank/DDBJ databases">
        <title>Pervasive Adenine N6-methylation of Active Genes in Fungi.</title>
        <authorList>
            <consortium name="DOE Joint Genome Institute"/>
            <person name="Mondo S.J."/>
            <person name="Dannebaum R.O."/>
            <person name="Kuo R.C."/>
            <person name="Labutti K."/>
            <person name="Haridas S."/>
            <person name="Kuo A."/>
            <person name="Salamov A."/>
            <person name="Ahrendt S.R."/>
            <person name="Lipzen A."/>
            <person name="Sullivan W."/>
            <person name="Andreopoulos W.B."/>
            <person name="Clum A."/>
            <person name="Lindquist E."/>
            <person name="Daum C."/>
            <person name="Ramamoorthy G.K."/>
            <person name="Gryganskyi A."/>
            <person name="Culley D."/>
            <person name="Magnuson J.K."/>
            <person name="James T.Y."/>
            <person name="O'Malley M.A."/>
            <person name="Stajich J.E."/>
            <person name="Spatafora J.W."/>
            <person name="Visel A."/>
            <person name="Grigoriev I.V."/>
        </authorList>
    </citation>
    <scope>NUCLEOTIDE SEQUENCE [LARGE SCALE GENOMIC DNA]</scope>
    <source>
        <strain evidence="3 4">NRRL 3116</strain>
    </source>
</reference>
<dbReference type="Proteomes" id="UP000193648">
    <property type="component" value="Unassembled WGS sequence"/>
</dbReference>
<dbReference type="GeneID" id="33572490"/>
<protein>
    <submittedName>
        <fullName evidence="3">Uncharacterized protein</fullName>
    </submittedName>
</protein>
<dbReference type="InParanoid" id="A0A1Y2G8T9"/>
<feature type="compositionally biased region" description="Polar residues" evidence="1">
    <location>
        <begin position="218"/>
        <end position="236"/>
    </location>
</feature>
<gene>
    <name evidence="3" type="ORF">BCR41DRAFT_425918</name>
</gene>
<feature type="compositionally biased region" description="Acidic residues" evidence="1">
    <location>
        <begin position="116"/>
        <end position="153"/>
    </location>
</feature>
<dbReference type="EMBL" id="MCFF01000057">
    <property type="protein sequence ID" value="ORZ04413.1"/>
    <property type="molecule type" value="Genomic_DNA"/>
</dbReference>
<feature type="region of interest" description="Disordered" evidence="1">
    <location>
        <begin position="296"/>
        <end position="344"/>
    </location>
</feature>
<proteinExistence type="predicted"/>
<keyword evidence="4" id="KW-1185">Reference proteome</keyword>
<feature type="compositionally biased region" description="Polar residues" evidence="1">
    <location>
        <begin position="305"/>
        <end position="314"/>
    </location>
</feature>
<feature type="compositionally biased region" description="Low complexity" evidence="1">
    <location>
        <begin position="323"/>
        <end position="332"/>
    </location>
</feature>
<dbReference type="AlphaFoldDB" id="A0A1Y2G8T9"/>
<keyword evidence="2" id="KW-0812">Transmembrane</keyword>
<evidence type="ECO:0000313" key="3">
    <source>
        <dbReference type="EMBL" id="ORZ04413.1"/>
    </source>
</evidence>
<feature type="region of interest" description="Disordered" evidence="1">
    <location>
        <begin position="112"/>
        <end position="188"/>
    </location>
</feature>
<feature type="transmembrane region" description="Helical" evidence="2">
    <location>
        <begin position="268"/>
        <end position="288"/>
    </location>
</feature>
<keyword evidence="2" id="KW-0472">Membrane</keyword>
<keyword evidence="2" id="KW-1133">Transmembrane helix</keyword>
<feature type="region of interest" description="Disordered" evidence="1">
    <location>
        <begin position="218"/>
        <end position="258"/>
    </location>
</feature>
<name>A0A1Y2G8T9_9FUNG</name>
<organism evidence="3 4">
    <name type="scientific">Lobosporangium transversale</name>
    <dbReference type="NCBI Taxonomy" id="64571"/>
    <lineage>
        <taxon>Eukaryota</taxon>
        <taxon>Fungi</taxon>
        <taxon>Fungi incertae sedis</taxon>
        <taxon>Mucoromycota</taxon>
        <taxon>Mortierellomycotina</taxon>
        <taxon>Mortierellomycetes</taxon>
        <taxon>Mortierellales</taxon>
        <taxon>Mortierellaceae</taxon>
        <taxon>Lobosporangium</taxon>
    </lineage>
</organism>
<evidence type="ECO:0000313" key="4">
    <source>
        <dbReference type="Proteomes" id="UP000193648"/>
    </source>
</evidence>
<dbReference type="RefSeq" id="XP_021876521.1">
    <property type="nucleotide sequence ID" value="XM_022030649.1"/>
</dbReference>
<comment type="caution">
    <text evidence="3">The sequence shown here is derived from an EMBL/GenBank/DDBJ whole genome shotgun (WGS) entry which is preliminary data.</text>
</comment>
<feature type="compositionally biased region" description="Low complexity" evidence="1">
    <location>
        <begin position="166"/>
        <end position="180"/>
    </location>
</feature>
<sequence>MLPKARNWQPSWLFSNPTQQHHSQRAPSSSCHILKLSLLLLLAISHLSTLRRIPRNTFLHSQTFSLAFKPLHYPAFGTTIIMPLLLTIGTSTIVESAPVHLYIKKSKRDDFSNRIEEEEEGGEGDEGEGDKEGGEEGEGEGEGEDEEEEEEESVENHEVPSSNHISSCSKGSCRSSSLPSEFETPKGLPSVHLTLTTPFPTATVTAATIISPLATFTSHGRNSRCTHSSPDISCSDHTPEGVPGLHSSEAADGQELSSFPNASPLTQVIVSVATVVAVVAMTAGVVVLKKRRREHLKGHGGDSIPYQNGQTGLQTEGHVGLKSFSSTSSGKSEPPQREQFWNVD</sequence>
<evidence type="ECO:0000256" key="1">
    <source>
        <dbReference type="SAM" id="MobiDB-lite"/>
    </source>
</evidence>